<dbReference type="EMBL" id="PYSW02000002">
    <property type="protein sequence ID" value="KAG2393759.1"/>
    <property type="molecule type" value="Genomic_DNA"/>
</dbReference>
<dbReference type="RefSeq" id="XP_044555653.1">
    <property type="nucleotide sequence ID" value="XM_044697241.1"/>
</dbReference>
<feature type="region of interest" description="Disordered" evidence="1">
    <location>
        <begin position="1"/>
        <end position="54"/>
    </location>
</feature>
<dbReference type="Proteomes" id="UP000816034">
    <property type="component" value="Unassembled WGS sequence"/>
</dbReference>
<protein>
    <submittedName>
        <fullName evidence="2">Uncharacterized protein</fullName>
    </submittedName>
</protein>
<feature type="compositionally biased region" description="Low complexity" evidence="1">
    <location>
        <begin position="1"/>
        <end position="49"/>
    </location>
</feature>
<gene>
    <name evidence="2" type="ORF">C9374_007290</name>
</gene>
<evidence type="ECO:0000313" key="2">
    <source>
        <dbReference type="EMBL" id="KAG2393759.1"/>
    </source>
</evidence>
<evidence type="ECO:0000256" key="1">
    <source>
        <dbReference type="SAM" id="MobiDB-lite"/>
    </source>
</evidence>
<proteinExistence type="predicted"/>
<name>A0AA88KSK0_NAELO</name>
<sequence>MMNNNNNASRSNRSNSSSSSDGKLSSHTSFHSSQYSSSSNGKKMNMSPSHGQNSSLLLYPAQQETCWAHHVQPCQSSSSLKVESPMSISPIPINHDSVVENLKELLQMLRFKEQHPNSPLSQYIDSSQVIHQIKYVLSMIQISSENNSNLQHSFQNTFFEAIPTTATTMNRTPNVHAVEQSQQFQPVRCSWGSNHSDSSSFSSQGQQPFHPPPCQQQVSSTSSQGCFPLKLELTERDLFELFFSQHSSTM</sequence>
<dbReference type="GeneID" id="68099744"/>
<reference evidence="2 3" key="1">
    <citation type="journal article" date="2018" name="BMC Genomics">
        <title>The genome of Naegleria lovaniensis, the basis for a comparative approach to unravel pathogenicity factors of the human pathogenic amoeba N. fowleri.</title>
        <authorList>
            <person name="Liechti N."/>
            <person name="Schurch N."/>
            <person name="Bruggmann R."/>
            <person name="Wittwer M."/>
        </authorList>
    </citation>
    <scope>NUCLEOTIDE SEQUENCE [LARGE SCALE GENOMIC DNA]</scope>
    <source>
        <strain evidence="2 3">ATCC 30569</strain>
    </source>
</reference>
<comment type="caution">
    <text evidence="2">The sequence shown here is derived from an EMBL/GenBank/DDBJ whole genome shotgun (WGS) entry which is preliminary data.</text>
</comment>
<dbReference type="AlphaFoldDB" id="A0AA88KSK0"/>
<accession>A0AA88KSK0</accession>
<evidence type="ECO:0000313" key="3">
    <source>
        <dbReference type="Proteomes" id="UP000816034"/>
    </source>
</evidence>
<feature type="region of interest" description="Disordered" evidence="1">
    <location>
        <begin position="189"/>
        <end position="221"/>
    </location>
</feature>
<keyword evidence="3" id="KW-1185">Reference proteome</keyword>
<organism evidence="2 3">
    <name type="scientific">Naegleria lovaniensis</name>
    <name type="common">Amoeba</name>
    <dbReference type="NCBI Taxonomy" id="51637"/>
    <lineage>
        <taxon>Eukaryota</taxon>
        <taxon>Discoba</taxon>
        <taxon>Heterolobosea</taxon>
        <taxon>Tetramitia</taxon>
        <taxon>Eutetramitia</taxon>
        <taxon>Vahlkampfiidae</taxon>
        <taxon>Naegleria</taxon>
    </lineage>
</organism>
<feature type="compositionally biased region" description="Low complexity" evidence="1">
    <location>
        <begin position="190"/>
        <end position="208"/>
    </location>
</feature>